<dbReference type="SUPFAM" id="SSF58104">
    <property type="entry name" value="Methyl-accepting chemotaxis protein (MCP) signaling domain"/>
    <property type="match status" value="1"/>
</dbReference>
<dbReference type="GO" id="GO:0005886">
    <property type="term" value="C:plasma membrane"/>
    <property type="evidence" value="ECO:0007669"/>
    <property type="project" value="TreeGrafter"/>
</dbReference>
<keyword evidence="3" id="KW-0807">Transducer</keyword>
<dbReference type="PANTHER" id="PTHR43531">
    <property type="entry name" value="PROTEIN ICFG"/>
    <property type="match status" value="1"/>
</dbReference>
<keyword evidence="7" id="KW-1185">Reference proteome</keyword>
<feature type="transmembrane region" description="Helical" evidence="4">
    <location>
        <begin position="191"/>
        <end position="214"/>
    </location>
</feature>
<sequence>MYNKLYQLISQESVSQKIKKPFLVIIAFTLVSMIITVGTLYMFSKKTNSLYTKSYEISDNIANMRINLQKIEKDLYRAIGEDDREEEMKYLRLVDEEVIVFDNNFTNVREVFPANNEMIIRLEEAIKLAESNRAEIISLLNEGDKASATSIIQSTYSSHIDIIVERILEVYEESQKETAKFLQRVTVVNNIILGFIVIFMFIIVAVTSTVSRLLTNIFMKGINNIKEISEELLYGNLKVENKYDLNDEMGGMANNLIGAIEMIDSYVDNITTLLEEISVGNLNIELKEEVEYKCDFIPIQESLETIIDRLNENFYSIGKSVYLTTNSSEQISLITKDLADGATNQAAIIEELFASFNEVLAKVKINSKNAEEANRVSKNTKKIVTEGNYKMERLMDYMKDIAESSNQIAMITGTIENIASQTNLLALNAAIEAARAGESGKGFAVVANEVKNLAQQCSLAVKDTNALIENSLIRIKNGENLAKEASEALNSIVVNVDDSSKLIKDIFIESFEQTKAITQMTDNVDQISGVVQTNSAKAQETAASTEELLRQAQNIAEKMSLYQLKNSLAC</sequence>
<feature type="transmembrane region" description="Helical" evidence="4">
    <location>
        <begin position="21"/>
        <end position="43"/>
    </location>
</feature>
<dbReference type="GO" id="GO:0007165">
    <property type="term" value="P:signal transduction"/>
    <property type="evidence" value="ECO:0007669"/>
    <property type="project" value="UniProtKB-KW"/>
</dbReference>
<dbReference type="OrthoDB" id="1881726at2"/>
<dbReference type="GO" id="GO:0004888">
    <property type="term" value="F:transmembrane signaling receptor activity"/>
    <property type="evidence" value="ECO:0007669"/>
    <property type="project" value="InterPro"/>
</dbReference>
<dbReference type="SMART" id="SM00283">
    <property type="entry name" value="MA"/>
    <property type="match status" value="1"/>
</dbReference>
<feature type="domain" description="Methyl-accepting transducer" evidence="5">
    <location>
        <begin position="320"/>
        <end position="549"/>
    </location>
</feature>
<dbReference type="PANTHER" id="PTHR43531:SF11">
    <property type="entry name" value="METHYL-ACCEPTING CHEMOTAXIS PROTEIN 3"/>
    <property type="match status" value="1"/>
</dbReference>
<evidence type="ECO:0000256" key="1">
    <source>
        <dbReference type="ARBA" id="ARBA00022500"/>
    </source>
</evidence>
<reference evidence="6 7" key="1">
    <citation type="submission" date="2017-03" db="EMBL/GenBank/DDBJ databases">
        <title>Genome sequence of Clostridium chromiireducens DSM 23318.</title>
        <authorList>
            <person name="Poehlein A."/>
            <person name="Daniel R."/>
        </authorList>
    </citation>
    <scope>NUCLEOTIDE SEQUENCE [LARGE SCALE GENOMIC DNA]</scope>
    <source>
        <strain evidence="6 7">DSM 23318</strain>
    </source>
</reference>
<keyword evidence="4" id="KW-0472">Membrane</keyword>
<dbReference type="EMBL" id="MZGT01000093">
    <property type="protein sequence ID" value="OPJ57540.1"/>
    <property type="molecule type" value="Genomic_DNA"/>
</dbReference>
<evidence type="ECO:0000313" key="6">
    <source>
        <dbReference type="EMBL" id="OPJ57540.1"/>
    </source>
</evidence>
<accession>A0A1V4ICD6</accession>
<dbReference type="InterPro" id="IPR004089">
    <property type="entry name" value="MCPsignal_dom"/>
</dbReference>
<dbReference type="GO" id="GO:0006935">
    <property type="term" value="P:chemotaxis"/>
    <property type="evidence" value="ECO:0007669"/>
    <property type="project" value="UniProtKB-KW"/>
</dbReference>
<dbReference type="AlphaFoldDB" id="A0A1V4ICD6"/>
<dbReference type="Proteomes" id="UP000191056">
    <property type="component" value="Unassembled WGS sequence"/>
</dbReference>
<evidence type="ECO:0000259" key="5">
    <source>
        <dbReference type="PROSITE" id="PS50111"/>
    </source>
</evidence>
<evidence type="ECO:0000256" key="2">
    <source>
        <dbReference type="ARBA" id="ARBA00029447"/>
    </source>
</evidence>
<dbReference type="Gene3D" id="1.10.287.950">
    <property type="entry name" value="Methyl-accepting chemotaxis protein"/>
    <property type="match status" value="1"/>
</dbReference>
<evidence type="ECO:0000256" key="4">
    <source>
        <dbReference type="SAM" id="Phobius"/>
    </source>
</evidence>
<proteinExistence type="inferred from homology"/>
<keyword evidence="4" id="KW-1133">Transmembrane helix</keyword>
<organism evidence="6 7">
    <name type="scientific">Clostridium chromiireducens</name>
    <dbReference type="NCBI Taxonomy" id="225345"/>
    <lineage>
        <taxon>Bacteria</taxon>
        <taxon>Bacillati</taxon>
        <taxon>Bacillota</taxon>
        <taxon>Clostridia</taxon>
        <taxon>Eubacteriales</taxon>
        <taxon>Clostridiaceae</taxon>
        <taxon>Clostridium</taxon>
    </lineage>
</organism>
<keyword evidence="1" id="KW-0145">Chemotaxis</keyword>
<dbReference type="PROSITE" id="PS50111">
    <property type="entry name" value="CHEMOTAXIS_TRANSDUC_2"/>
    <property type="match status" value="1"/>
</dbReference>
<dbReference type="STRING" id="225345.CLCHR_43590"/>
<comment type="similarity">
    <text evidence="2">Belongs to the methyl-accepting chemotaxis (MCP) protein family.</text>
</comment>
<dbReference type="InterPro" id="IPR004090">
    <property type="entry name" value="Chemotax_Me-accpt_rcpt"/>
</dbReference>
<comment type="caution">
    <text evidence="6">The sequence shown here is derived from an EMBL/GenBank/DDBJ whole genome shotgun (WGS) entry which is preliminary data.</text>
</comment>
<name>A0A1V4ICD6_9CLOT</name>
<protein>
    <submittedName>
        <fullName evidence="6">Methyl-accepting chemotaxis protein IV</fullName>
    </submittedName>
</protein>
<gene>
    <name evidence="6" type="primary">tap_3</name>
    <name evidence="6" type="ORF">CLCHR_43590</name>
</gene>
<dbReference type="Pfam" id="PF00015">
    <property type="entry name" value="MCPsignal"/>
    <property type="match status" value="1"/>
</dbReference>
<evidence type="ECO:0000256" key="3">
    <source>
        <dbReference type="PROSITE-ProRule" id="PRU00284"/>
    </source>
</evidence>
<dbReference type="InterPro" id="IPR051310">
    <property type="entry name" value="MCP_chemotaxis"/>
</dbReference>
<dbReference type="RefSeq" id="WP_079441974.1">
    <property type="nucleotide sequence ID" value="NZ_MZGT01000093.1"/>
</dbReference>
<evidence type="ECO:0000313" key="7">
    <source>
        <dbReference type="Proteomes" id="UP000191056"/>
    </source>
</evidence>
<dbReference type="PRINTS" id="PR00260">
    <property type="entry name" value="CHEMTRNSDUCR"/>
</dbReference>
<keyword evidence="4" id="KW-0812">Transmembrane</keyword>